<comment type="caution">
    <text evidence="1">The sequence shown here is derived from an EMBL/GenBank/DDBJ whole genome shotgun (WGS) entry which is preliminary data.</text>
</comment>
<dbReference type="GO" id="GO:0003676">
    <property type="term" value="F:nucleic acid binding"/>
    <property type="evidence" value="ECO:0007669"/>
    <property type="project" value="InterPro"/>
</dbReference>
<dbReference type="Proteomes" id="UP000499080">
    <property type="component" value="Unassembled WGS sequence"/>
</dbReference>
<accession>A0A4Y2EG00</accession>
<dbReference type="InterPro" id="IPR036397">
    <property type="entry name" value="RNaseH_sf"/>
</dbReference>
<organism evidence="1 2">
    <name type="scientific">Araneus ventricosus</name>
    <name type="common">Orbweaver spider</name>
    <name type="synonym">Epeira ventricosa</name>
    <dbReference type="NCBI Taxonomy" id="182803"/>
    <lineage>
        <taxon>Eukaryota</taxon>
        <taxon>Metazoa</taxon>
        <taxon>Ecdysozoa</taxon>
        <taxon>Arthropoda</taxon>
        <taxon>Chelicerata</taxon>
        <taxon>Arachnida</taxon>
        <taxon>Araneae</taxon>
        <taxon>Araneomorphae</taxon>
        <taxon>Entelegynae</taxon>
        <taxon>Araneoidea</taxon>
        <taxon>Araneidae</taxon>
        <taxon>Araneus</taxon>
    </lineage>
</organism>
<dbReference type="PANTHER" id="PTHR47326:SF1">
    <property type="entry name" value="HTH PSQ-TYPE DOMAIN-CONTAINING PROTEIN"/>
    <property type="match status" value="1"/>
</dbReference>
<name>A0A4Y2EG00_ARAVE</name>
<sequence length="200" mass="23145">MSCGNGGFSKSRIWTIFNESGAHPYRSTPVQGLLPRDVQERYTGCNFVMNNLEDHPKFLAGIILTNEPCFSRNGTFNRQIVHTCSLENPRYAVEVDIIYAGRLMFGEKFLMARSLGGSVFYEGTLTGQKCLELLQDVITDFVENLLMDQLRNVWFQHDGSPPHKISNVKQYLMETFQNQVLLKRFRRLKAFYWKKVTARF</sequence>
<evidence type="ECO:0000313" key="1">
    <source>
        <dbReference type="EMBL" id="GBM28060.1"/>
    </source>
</evidence>
<protein>
    <recommendedName>
        <fullName evidence="3">Transposable element Tc3 transposase</fullName>
    </recommendedName>
</protein>
<gene>
    <name evidence="1" type="ORF">AVEN_27447_1</name>
</gene>
<keyword evidence="2" id="KW-1185">Reference proteome</keyword>
<evidence type="ECO:0000313" key="2">
    <source>
        <dbReference type="Proteomes" id="UP000499080"/>
    </source>
</evidence>
<reference evidence="1 2" key="1">
    <citation type="journal article" date="2019" name="Sci. Rep.">
        <title>Orb-weaving spider Araneus ventricosus genome elucidates the spidroin gene catalogue.</title>
        <authorList>
            <person name="Kono N."/>
            <person name="Nakamura H."/>
            <person name="Ohtoshi R."/>
            <person name="Moran D.A.P."/>
            <person name="Shinohara A."/>
            <person name="Yoshida Y."/>
            <person name="Fujiwara M."/>
            <person name="Mori M."/>
            <person name="Tomita M."/>
            <person name="Arakawa K."/>
        </authorList>
    </citation>
    <scope>NUCLEOTIDE SEQUENCE [LARGE SCALE GENOMIC DNA]</scope>
</reference>
<proteinExistence type="predicted"/>
<dbReference type="AlphaFoldDB" id="A0A4Y2EG00"/>
<evidence type="ECO:0008006" key="3">
    <source>
        <dbReference type="Google" id="ProtNLM"/>
    </source>
</evidence>
<dbReference type="Gene3D" id="3.30.420.10">
    <property type="entry name" value="Ribonuclease H-like superfamily/Ribonuclease H"/>
    <property type="match status" value="1"/>
</dbReference>
<dbReference type="EMBL" id="BGPR01000601">
    <property type="protein sequence ID" value="GBM28060.1"/>
    <property type="molecule type" value="Genomic_DNA"/>
</dbReference>
<dbReference type="PANTHER" id="PTHR47326">
    <property type="entry name" value="TRANSPOSABLE ELEMENT TC3 TRANSPOSASE-LIKE PROTEIN"/>
    <property type="match status" value="1"/>
</dbReference>